<dbReference type="AlphaFoldDB" id="A0A9Q1DD36"/>
<gene>
    <name evidence="2" type="ORF">COCON_G00126550</name>
</gene>
<comment type="caution">
    <text evidence="2">The sequence shown here is derived from an EMBL/GenBank/DDBJ whole genome shotgun (WGS) entry which is preliminary data.</text>
</comment>
<feature type="compositionally biased region" description="Polar residues" evidence="1">
    <location>
        <begin position="20"/>
        <end position="29"/>
    </location>
</feature>
<evidence type="ECO:0000313" key="2">
    <source>
        <dbReference type="EMBL" id="KAJ8267483.1"/>
    </source>
</evidence>
<proteinExistence type="predicted"/>
<keyword evidence="3" id="KW-1185">Reference proteome</keyword>
<dbReference type="Proteomes" id="UP001152803">
    <property type="component" value="Unassembled WGS sequence"/>
</dbReference>
<reference evidence="2" key="1">
    <citation type="journal article" date="2023" name="Science">
        <title>Genome structures resolve the early diversification of teleost fishes.</title>
        <authorList>
            <person name="Parey E."/>
            <person name="Louis A."/>
            <person name="Montfort J."/>
            <person name="Bouchez O."/>
            <person name="Roques C."/>
            <person name="Iampietro C."/>
            <person name="Lluch J."/>
            <person name="Castinel A."/>
            <person name="Donnadieu C."/>
            <person name="Desvignes T."/>
            <person name="Floi Bucao C."/>
            <person name="Jouanno E."/>
            <person name="Wen M."/>
            <person name="Mejri S."/>
            <person name="Dirks R."/>
            <person name="Jansen H."/>
            <person name="Henkel C."/>
            <person name="Chen W.J."/>
            <person name="Zahm M."/>
            <person name="Cabau C."/>
            <person name="Klopp C."/>
            <person name="Thompson A.W."/>
            <person name="Robinson-Rechavi M."/>
            <person name="Braasch I."/>
            <person name="Lecointre G."/>
            <person name="Bobe J."/>
            <person name="Postlethwait J.H."/>
            <person name="Berthelot C."/>
            <person name="Roest Crollius H."/>
            <person name="Guiguen Y."/>
        </authorList>
    </citation>
    <scope>NUCLEOTIDE SEQUENCE</scope>
    <source>
        <strain evidence="2">Concon-B</strain>
    </source>
</reference>
<evidence type="ECO:0000256" key="1">
    <source>
        <dbReference type="SAM" id="MobiDB-lite"/>
    </source>
</evidence>
<accession>A0A9Q1DD36</accession>
<dbReference type="EMBL" id="JAFJMO010000009">
    <property type="protein sequence ID" value="KAJ8267483.1"/>
    <property type="molecule type" value="Genomic_DNA"/>
</dbReference>
<name>A0A9Q1DD36_CONCO</name>
<evidence type="ECO:0000313" key="3">
    <source>
        <dbReference type="Proteomes" id="UP001152803"/>
    </source>
</evidence>
<sequence>MRDLTPEPLDGEPPPPAPTLKNTPQTSGRRTPHRRLSLRPQAVSVEFLFHMRSRGEPLECVSSAVSRLDCVGVVTPLHDLATCFVHQQSGQKASIPPSVKLTD</sequence>
<feature type="region of interest" description="Disordered" evidence="1">
    <location>
        <begin position="1"/>
        <end position="37"/>
    </location>
</feature>
<organism evidence="2 3">
    <name type="scientific">Conger conger</name>
    <name type="common">Conger eel</name>
    <name type="synonym">Muraena conger</name>
    <dbReference type="NCBI Taxonomy" id="82655"/>
    <lineage>
        <taxon>Eukaryota</taxon>
        <taxon>Metazoa</taxon>
        <taxon>Chordata</taxon>
        <taxon>Craniata</taxon>
        <taxon>Vertebrata</taxon>
        <taxon>Euteleostomi</taxon>
        <taxon>Actinopterygii</taxon>
        <taxon>Neopterygii</taxon>
        <taxon>Teleostei</taxon>
        <taxon>Anguilliformes</taxon>
        <taxon>Congridae</taxon>
        <taxon>Conger</taxon>
    </lineage>
</organism>
<protein>
    <submittedName>
        <fullName evidence="2">Uncharacterized protein</fullName>
    </submittedName>
</protein>